<organism evidence="1 2">
    <name type="scientific">Avibacterium volantium</name>
    <name type="common">Pasteurella volantium</name>
    <dbReference type="NCBI Taxonomy" id="762"/>
    <lineage>
        <taxon>Bacteria</taxon>
        <taxon>Pseudomonadati</taxon>
        <taxon>Pseudomonadota</taxon>
        <taxon>Gammaproteobacteria</taxon>
        <taxon>Pasteurellales</taxon>
        <taxon>Pasteurellaceae</taxon>
        <taxon>Avibacterium</taxon>
    </lineage>
</organism>
<evidence type="ECO:0000313" key="2">
    <source>
        <dbReference type="Proteomes" id="UP000268198"/>
    </source>
</evidence>
<reference evidence="1 2" key="1">
    <citation type="submission" date="2018-12" db="EMBL/GenBank/DDBJ databases">
        <authorList>
            <consortium name="Pathogen Informatics"/>
        </authorList>
    </citation>
    <scope>NUCLEOTIDE SEQUENCE [LARGE SCALE GENOMIC DNA]</scope>
    <source>
        <strain evidence="1 2">NCTC3438</strain>
    </source>
</reference>
<evidence type="ECO:0000313" key="1">
    <source>
        <dbReference type="EMBL" id="VEB24929.1"/>
    </source>
</evidence>
<dbReference type="KEGG" id="avt:NCTC3438_01792"/>
<gene>
    <name evidence="1" type="ORF">NCTC3438_01792</name>
</gene>
<proteinExistence type="predicted"/>
<name>A0A3S4HK88_AVIVO</name>
<sequence>MMVSIQNEFIQKILNDKRLDKLFHGNNEAVCFQGWVLELEEPHSISYQWLYGRVLSYDHQDNRWKSDLSKHNKPISIKGIKARIIFIQLLTSAEKLTILVKGLLQEQSFLDISVKIEATIDKKLEPILRLLKLSFPCCIRPVMHLPPRKNYVWDTTKVSPSSEVSCNSAAISLPNKTNFWNTLDSSITKQVLKMINEKLANEDIDIAGIDSWRLGDLEFLLSPSINNQEKKKFYLELKEKNTLKIYEKLSDKPLLAILKTFSGDSLLSASIKEFTISEYPYQLEFEIDSSSNDIFNSYILEIFEKDGSRCTLLVQEGQLFVRSMHFQSNFISNISNSTNDPWLEQGVPKSSLHKVKEFTSIERLNYHRSEFSVNNDHKDPWFDANIEIKNYLEKILPISSNSHFFPKLSFYGESRLELVAWLKKVFEKYPNAQIAWFDPFMENVGIDLLNRLGFSDGNYIVFTSQTKEGQDRITHLVKQCESWAETVGCVRLKVLGLEKLHDRMILIREKNGLPLAGYHLSNSIQRANENNPLLVTEIPLDVLYPIFSYVDELIQAQEITSDIAIFDSTTYQPKSRYERKLFDTLSPYQFSKLGWVLAKWWNKSELENLSGDVLQKHLSEVELEFTDYREKYTDIPSIFFSDPFSSENFIEEWDAFGTLLAHIPGGGYWYDVGSRNISSTLVDKLLVYLNPARKNALSLRDKNTVLDLKRYLDISFEKLICNEHPERVFQYEPNEISYADYFAIKILWCLSSKTLIGWLENQLLQFNYKNCRQRALITDALRYISMDFDCLDNWITLFKSQHHFLQWIGIMKIFSLFSDNKIDERQVCQIIYEHPTIDKPKILLWFIRESVFRQGKFHSLFLSKFIESLNKSSINKERFEEILNILRGRLGKLYHEYCWVLKSILEPMIEYKLITYYQIMDVWLKDLEGYWNKTIKDRDGYVDFREMTEGKFSDEVVYLFLKLSETEQKIILSRFKKIINLVVRVIRKPLSRSINYSLYINAFKVSLWILAIFNRILKYRMSESIQVSLIEFQELLLNLSLRYKLTDYGSSNEKDLLKYYNES</sequence>
<dbReference type="Proteomes" id="UP000268198">
    <property type="component" value="Chromosome"/>
</dbReference>
<protein>
    <submittedName>
        <fullName evidence="1">Uncharacterized protein</fullName>
    </submittedName>
</protein>
<dbReference type="NCBIfam" id="NF040700">
    <property type="entry name" value="VPA1262_N_dom"/>
    <property type="match status" value="1"/>
</dbReference>
<accession>A0A3S4HK88</accession>
<keyword evidence="2" id="KW-1185">Reference proteome</keyword>
<dbReference type="EMBL" id="LR134167">
    <property type="protein sequence ID" value="VEB24929.1"/>
    <property type="molecule type" value="Genomic_DNA"/>
</dbReference>
<dbReference type="NCBIfam" id="NF040699">
    <property type="entry name" value="VPA1262_fam"/>
    <property type="match status" value="1"/>
</dbReference>
<dbReference type="AlphaFoldDB" id="A0A3S4HK88"/>
<dbReference type="RefSeq" id="WP_126372999.1">
    <property type="nucleotide sequence ID" value="NZ_LR134167.1"/>
</dbReference>
<dbReference type="OrthoDB" id="8428218at2"/>